<dbReference type="EMBL" id="JACXWY010000001">
    <property type="protein sequence ID" value="MBD3844286.1"/>
    <property type="molecule type" value="Genomic_DNA"/>
</dbReference>
<proteinExistence type="predicted"/>
<dbReference type="RefSeq" id="WP_191123103.1">
    <property type="nucleotide sequence ID" value="NZ_JACXWY010000001.1"/>
</dbReference>
<organism evidence="1 2">
    <name type="scientific">Bosea spartocytisi</name>
    <dbReference type="NCBI Taxonomy" id="2773451"/>
    <lineage>
        <taxon>Bacteria</taxon>
        <taxon>Pseudomonadati</taxon>
        <taxon>Pseudomonadota</taxon>
        <taxon>Alphaproteobacteria</taxon>
        <taxon>Hyphomicrobiales</taxon>
        <taxon>Boseaceae</taxon>
        <taxon>Bosea</taxon>
    </lineage>
</organism>
<dbReference type="Proteomes" id="UP000619295">
    <property type="component" value="Unassembled WGS sequence"/>
</dbReference>
<gene>
    <name evidence="1" type="ORF">IED13_01150</name>
</gene>
<dbReference type="AlphaFoldDB" id="A0A927HYC7"/>
<accession>A0A927HYC7</accession>
<keyword evidence="2" id="KW-1185">Reference proteome</keyword>
<protein>
    <submittedName>
        <fullName evidence="1">Uncharacterized protein</fullName>
    </submittedName>
</protein>
<reference evidence="1" key="1">
    <citation type="submission" date="2020-09" db="EMBL/GenBank/DDBJ databases">
        <title>Bosea spartocytisi sp. nov. a root nodule endophyte of Spartocytisus supranubius in the high mountain ecosystem fo the Teide National Park (Canary Islands, Spain).</title>
        <authorList>
            <person name="Pulido-Suarez L."/>
            <person name="Peix A."/>
            <person name="Igual J.M."/>
            <person name="Socas-Perez N."/>
            <person name="Velazquez E."/>
            <person name="Flores-Felix J.D."/>
            <person name="Leon-Barrios M."/>
        </authorList>
    </citation>
    <scope>NUCLEOTIDE SEQUENCE</scope>
    <source>
        <strain evidence="1">SSUT16</strain>
    </source>
</reference>
<comment type="caution">
    <text evidence="1">The sequence shown here is derived from an EMBL/GenBank/DDBJ whole genome shotgun (WGS) entry which is preliminary data.</text>
</comment>
<name>A0A927HYC7_9HYPH</name>
<evidence type="ECO:0000313" key="1">
    <source>
        <dbReference type="EMBL" id="MBD3844286.1"/>
    </source>
</evidence>
<evidence type="ECO:0000313" key="2">
    <source>
        <dbReference type="Proteomes" id="UP000619295"/>
    </source>
</evidence>
<sequence>MKKRPTSAARAKELRHALIRLIESIDACGAFEIEAGECGYGPLYDACKAARIPLPENFKDWRIFNG</sequence>